<keyword evidence="1" id="KW-0677">Repeat</keyword>
<feature type="compositionally biased region" description="Polar residues" evidence="4">
    <location>
        <begin position="174"/>
        <end position="201"/>
    </location>
</feature>
<dbReference type="EMBL" id="CAXAMM010026491">
    <property type="protein sequence ID" value="CAK9059043.1"/>
    <property type="molecule type" value="Genomic_DNA"/>
</dbReference>
<sequence length="242" mass="25332">MAEVQLPESLKVDDNFGAEIRRLSKEWRTKRESYRTNMPLTDPEEQLVSAATSGDLKRCRALLNRKAAAPDATSAGQTALFAAAAAGKAEFVALLLAAGASPSISSTNGATPLHVAAEQSYGKICLALLEGRADPNCRDGRGLTPAALASSNEALWPLFSAAGCERVQQAMPLQSNSPDTTVCSTRPSSATSTTQRGTPPSMTHARTARTSQVNPIDILAAETSSVDLSSAASSFRLQSLGL</sequence>
<evidence type="ECO:0000256" key="4">
    <source>
        <dbReference type="SAM" id="MobiDB-lite"/>
    </source>
</evidence>
<organism evidence="5 6">
    <name type="scientific">Durusdinium trenchii</name>
    <dbReference type="NCBI Taxonomy" id="1381693"/>
    <lineage>
        <taxon>Eukaryota</taxon>
        <taxon>Sar</taxon>
        <taxon>Alveolata</taxon>
        <taxon>Dinophyceae</taxon>
        <taxon>Suessiales</taxon>
        <taxon>Symbiodiniaceae</taxon>
        <taxon>Durusdinium</taxon>
    </lineage>
</organism>
<dbReference type="Gene3D" id="1.25.40.20">
    <property type="entry name" value="Ankyrin repeat-containing domain"/>
    <property type="match status" value="1"/>
</dbReference>
<name>A0ABP0N6H8_9DINO</name>
<evidence type="ECO:0000256" key="3">
    <source>
        <dbReference type="PROSITE-ProRule" id="PRU00023"/>
    </source>
</evidence>
<feature type="repeat" description="ANK" evidence="3">
    <location>
        <begin position="75"/>
        <end position="107"/>
    </location>
</feature>
<gene>
    <name evidence="5" type="ORF">SCF082_LOCUS31356</name>
</gene>
<accession>A0ABP0N6H8</accession>
<dbReference type="PROSITE" id="PS50297">
    <property type="entry name" value="ANK_REP_REGION"/>
    <property type="match status" value="2"/>
</dbReference>
<feature type="repeat" description="ANK" evidence="3">
    <location>
        <begin position="108"/>
        <end position="140"/>
    </location>
</feature>
<keyword evidence="2 3" id="KW-0040">ANK repeat</keyword>
<dbReference type="InterPro" id="IPR002110">
    <property type="entry name" value="Ankyrin_rpt"/>
</dbReference>
<dbReference type="InterPro" id="IPR036770">
    <property type="entry name" value="Ankyrin_rpt-contain_sf"/>
</dbReference>
<dbReference type="SUPFAM" id="SSF48403">
    <property type="entry name" value="Ankyrin repeat"/>
    <property type="match status" value="1"/>
</dbReference>
<dbReference type="PANTHER" id="PTHR24171:SF8">
    <property type="entry name" value="BRCA1-ASSOCIATED RING DOMAIN PROTEIN 1"/>
    <property type="match status" value="1"/>
</dbReference>
<comment type="caution">
    <text evidence="5">The sequence shown here is derived from an EMBL/GenBank/DDBJ whole genome shotgun (WGS) entry which is preliminary data.</text>
</comment>
<evidence type="ECO:0000313" key="5">
    <source>
        <dbReference type="EMBL" id="CAK9059043.1"/>
    </source>
</evidence>
<dbReference type="PROSITE" id="PS50088">
    <property type="entry name" value="ANK_REPEAT"/>
    <property type="match status" value="2"/>
</dbReference>
<evidence type="ECO:0008006" key="7">
    <source>
        <dbReference type="Google" id="ProtNLM"/>
    </source>
</evidence>
<evidence type="ECO:0000256" key="2">
    <source>
        <dbReference type="ARBA" id="ARBA00023043"/>
    </source>
</evidence>
<dbReference type="Proteomes" id="UP001642464">
    <property type="component" value="Unassembled WGS sequence"/>
</dbReference>
<evidence type="ECO:0000256" key="1">
    <source>
        <dbReference type="ARBA" id="ARBA00022737"/>
    </source>
</evidence>
<dbReference type="Pfam" id="PF12796">
    <property type="entry name" value="Ank_2"/>
    <property type="match status" value="1"/>
</dbReference>
<dbReference type="SMART" id="SM00248">
    <property type="entry name" value="ANK"/>
    <property type="match status" value="2"/>
</dbReference>
<dbReference type="PANTHER" id="PTHR24171">
    <property type="entry name" value="ANKYRIN REPEAT DOMAIN-CONTAINING PROTEIN 39-RELATED"/>
    <property type="match status" value="1"/>
</dbReference>
<proteinExistence type="predicted"/>
<protein>
    <recommendedName>
        <fullName evidence="7">ANK_REP_REGION domain-containing protein</fullName>
    </recommendedName>
</protein>
<evidence type="ECO:0000313" key="6">
    <source>
        <dbReference type="Proteomes" id="UP001642464"/>
    </source>
</evidence>
<keyword evidence="6" id="KW-1185">Reference proteome</keyword>
<reference evidence="5 6" key="1">
    <citation type="submission" date="2024-02" db="EMBL/GenBank/DDBJ databases">
        <authorList>
            <person name="Chen Y."/>
            <person name="Shah S."/>
            <person name="Dougan E. K."/>
            <person name="Thang M."/>
            <person name="Chan C."/>
        </authorList>
    </citation>
    <scope>NUCLEOTIDE SEQUENCE [LARGE SCALE GENOMIC DNA]</scope>
</reference>
<feature type="region of interest" description="Disordered" evidence="4">
    <location>
        <begin position="174"/>
        <end position="210"/>
    </location>
</feature>